<keyword evidence="3" id="KW-1185">Reference proteome</keyword>
<accession>A0AAN7T5U4</accession>
<dbReference type="Proteomes" id="UP001309876">
    <property type="component" value="Unassembled WGS sequence"/>
</dbReference>
<comment type="caution">
    <text evidence="2">The sequence shown here is derived from an EMBL/GenBank/DDBJ whole genome shotgun (WGS) entry which is preliminary data.</text>
</comment>
<dbReference type="AlphaFoldDB" id="A0AAN7T5U4"/>
<gene>
    <name evidence="2" type="ORF">LTR05_000418</name>
</gene>
<evidence type="ECO:0000313" key="2">
    <source>
        <dbReference type="EMBL" id="KAK5090247.1"/>
    </source>
</evidence>
<feature type="region of interest" description="Disordered" evidence="1">
    <location>
        <begin position="1"/>
        <end position="23"/>
    </location>
</feature>
<dbReference type="EMBL" id="JAVRRJ010000001">
    <property type="protein sequence ID" value="KAK5090247.1"/>
    <property type="molecule type" value="Genomic_DNA"/>
</dbReference>
<organism evidence="2 3">
    <name type="scientific">Lithohypha guttulata</name>
    <dbReference type="NCBI Taxonomy" id="1690604"/>
    <lineage>
        <taxon>Eukaryota</taxon>
        <taxon>Fungi</taxon>
        <taxon>Dikarya</taxon>
        <taxon>Ascomycota</taxon>
        <taxon>Pezizomycotina</taxon>
        <taxon>Eurotiomycetes</taxon>
        <taxon>Chaetothyriomycetidae</taxon>
        <taxon>Chaetothyriales</taxon>
        <taxon>Trichomeriaceae</taxon>
        <taxon>Lithohypha</taxon>
    </lineage>
</organism>
<feature type="region of interest" description="Disordered" evidence="1">
    <location>
        <begin position="60"/>
        <end position="117"/>
    </location>
</feature>
<reference evidence="2 3" key="1">
    <citation type="submission" date="2023-08" db="EMBL/GenBank/DDBJ databases">
        <title>Black Yeasts Isolated from many extreme environments.</title>
        <authorList>
            <person name="Coleine C."/>
            <person name="Stajich J.E."/>
            <person name="Selbmann L."/>
        </authorList>
    </citation>
    <scope>NUCLEOTIDE SEQUENCE [LARGE SCALE GENOMIC DNA]</scope>
    <source>
        <strain evidence="2 3">CCFEE 5910</strain>
    </source>
</reference>
<protein>
    <submittedName>
        <fullName evidence="2">Uncharacterized protein</fullName>
    </submittedName>
</protein>
<name>A0AAN7T5U4_9EURO</name>
<sequence length="199" mass="21916">MNTPAREYPAWQKHKNTDSLDSETSFFDLSTSSTTDGSWSGYFDGWTDQAQDNYCPEIVSASNSPTRSAESDKTPLFDPEGLLPNACPRSSRPASVRSGANVAASTQPSRRSMKARRRGIVPHADLALGDDAITRLDSLLNNSMSNTEDILAAMYSADWDAASLQKWYEQSTQSPADLALFKIMFSLRYTFDDPSPLPT</sequence>
<evidence type="ECO:0000256" key="1">
    <source>
        <dbReference type="SAM" id="MobiDB-lite"/>
    </source>
</evidence>
<proteinExistence type="predicted"/>
<evidence type="ECO:0000313" key="3">
    <source>
        <dbReference type="Proteomes" id="UP001309876"/>
    </source>
</evidence>